<dbReference type="EMBL" id="BMFJ01000002">
    <property type="protein sequence ID" value="GGE42524.1"/>
    <property type="molecule type" value="Genomic_DNA"/>
</dbReference>
<dbReference type="GO" id="GO:0016020">
    <property type="term" value="C:membrane"/>
    <property type="evidence" value="ECO:0007669"/>
    <property type="project" value="UniProtKB-SubCell"/>
</dbReference>
<dbReference type="PROSITE" id="PS51354">
    <property type="entry name" value="GLUTAREDOXIN_2"/>
    <property type="match status" value="1"/>
</dbReference>
<evidence type="ECO:0000256" key="9">
    <source>
        <dbReference type="SAM" id="Phobius"/>
    </source>
</evidence>
<evidence type="ECO:0000256" key="6">
    <source>
        <dbReference type="ARBA" id="ARBA00022989"/>
    </source>
</evidence>
<evidence type="ECO:0000256" key="3">
    <source>
        <dbReference type="ARBA" id="ARBA00004856"/>
    </source>
</evidence>
<comment type="function">
    <text evidence="1">May be specifically involved in the processing, transport, and/or maturation of the MADH beta-subunit.</text>
</comment>
<keyword evidence="6 9" id="KW-1133">Transmembrane helix</keyword>
<feature type="region of interest" description="Disordered" evidence="8">
    <location>
        <begin position="1"/>
        <end position="22"/>
    </location>
</feature>
<proteinExistence type="predicted"/>
<feature type="transmembrane region" description="Helical" evidence="9">
    <location>
        <begin position="140"/>
        <end position="158"/>
    </location>
</feature>
<accession>A0A917ACE5</accession>
<keyword evidence="5 9" id="KW-0812">Transmembrane</keyword>
<comment type="subcellular location">
    <subcellularLocation>
        <location evidence="2">Membrane</location>
        <topology evidence="2">Multi-pass membrane protein</topology>
    </subcellularLocation>
</comment>
<name>A0A917ACE5_9RHOB</name>
<evidence type="ECO:0000256" key="2">
    <source>
        <dbReference type="ARBA" id="ARBA00004141"/>
    </source>
</evidence>
<sequence length="263" mass="28605">MTETIQQTGPAGAPSAKSSETAEKPRAVLYRMATPDHLCPYGLKSRAFLERAGYQVEDHLLTTRAETDAFMAREQVDTTPQTYVAGERIGGYDAVRAWLGHPLRAKGETTYQPVIALFGMALLMTVALAAGSMMPLLSGRAVEVLIAFAMCLLALQKLRDIESFSTMFLNYDLLARRWVWYGYIYPVAEGLAGLFMLAALPWLAAPLAIFIGGIGAVSVIKAVYVDRRELRCACMGGSSEVPLGVVSLSENVMMLAAGIWMLI</sequence>
<keyword evidence="12" id="KW-1185">Reference proteome</keyword>
<feature type="transmembrane region" description="Helical" evidence="9">
    <location>
        <begin position="178"/>
        <end position="197"/>
    </location>
</feature>
<evidence type="ECO:0000256" key="1">
    <source>
        <dbReference type="ARBA" id="ARBA00003475"/>
    </source>
</evidence>
<dbReference type="GO" id="GO:0030416">
    <property type="term" value="P:methylamine metabolic process"/>
    <property type="evidence" value="ECO:0007669"/>
    <property type="project" value="InterPro"/>
</dbReference>
<reference evidence="12" key="1">
    <citation type="journal article" date="2019" name="Int. J. Syst. Evol. Microbiol.">
        <title>The Global Catalogue of Microorganisms (GCM) 10K type strain sequencing project: providing services to taxonomists for standard genome sequencing and annotation.</title>
        <authorList>
            <consortium name="The Broad Institute Genomics Platform"/>
            <consortium name="The Broad Institute Genome Sequencing Center for Infectious Disease"/>
            <person name="Wu L."/>
            <person name="Ma J."/>
        </authorList>
    </citation>
    <scope>NUCLEOTIDE SEQUENCE [LARGE SCALE GENOMIC DNA]</scope>
    <source>
        <strain evidence="12">CGMCC 1.12664</strain>
    </source>
</reference>
<evidence type="ECO:0000313" key="12">
    <source>
        <dbReference type="Proteomes" id="UP000612855"/>
    </source>
</evidence>
<organism evidence="11 12">
    <name type="scientific">Primorskyibacter flagellatus</name>
    <dbReference type="NCBI Taxonomy" id="1387277"/>
    <lineage>
        <taxon>Bacteria</taxon>
        <taxon>Pseudomonadati</taxon>
        <taxon>Pseudomonadota</taxon>
        <taxon>Alphaproteobacteria</taxon>
        <taxon>Rhodobacterales</taxon>
        <taxon>Roseobacteraceae</taxon>
        <taxon>Primorskyibacter</taxon>
    </lineage>
</organism>
<evidence type="ECO:0000313" key="11">
    <source>
        <dbReference type="EMBL" id="GGE42524.1"/>
    </source>
</evidence>
<dbReference type="SUPFAM" id="SSF52833">
    <property type="entry name" value="Thioredoxin-like"/>
    <property type="match status" value="1"/>
</dbReference>
<evidence type="ECO:0000256" key="4">
    <source>
        <dbReference type="ARBA" id="ARBA00019078"/>
    </source>
</evidence>
<evidence type="ECO:0000256" key="8">
    <source>
        <dbReference type="SAM" id="MobiDB-lite"/>
    </source>
</evidence>
<gene>
    <name evidence="11" type="ORF">GCM10011360_32400</name>
</gene>
<comment type="pathway">
    <text evidence="3">One-carbon metabolism; methylamine degradation.</text>
</comment>
<protein>
    <recommendedName>
        <fullName evidence="4">Methylamine utilization protein MauE</fullName>
    </recommendedName>
</protein>
<dbReference type="RefSeq" id="WP_373284062.1">
    <property type="nucleotide sequence ID" value="NZ_BMFJ01000002.1"/>
</dbReference>
<evidence type="ECO:0000259" key="10">
    <source>
        <dbReference type="Pfam" id="PF07291"/>
    </source>
</evidence>
<dbReference type="Proteomes" id="UP000612855">
    <property type="component" value="Unassembled WGS sequence"/>
</dbReference>
<feature type="transmembrane region" description="Helical" evidence="9">
    <location>
        <begin position="114"/>
        <end position="134"/>
    </location>
</feature>
<dbReference type="Gene3D" id="3.40.30.10">
    <property type="entry name" value="Glutaredoxin"/>
    <property type="match status" value="1"/>
</dbReference>
<feature type="transmembrane region" description="Helical" evidence="9">
    <location>
        <begin position="203"/>
        <end position="220"/>
    </location>
</feature>
<comment type="caution">
    <text evidence="11">The sequence shown here is derived from an EMBL/GenBank/DDBJ whole genome shotgun (WGS) entry which is preliminary data.</text>
</comment>
<dbReference type="AlphaFoldDB" id="A0A917ACE5"/>
<keyword evidence="7 9" id="KW-0472">Membrane</keyword>
<feature type="domain" description="Methylamine utilisation protein MauE" evidence="10">
    <location>
        <begin position="141"/>
        <end position="262"/>
    </location>
</feature>
<evidence type="ECO:0000256" key="5">
    <source>
        <dbReference type="ARBA" id="ARBA00022692"/>
    </source>
</evidence>
<dbReference type="InterPro" id="IPR009908">
    <property type="entry name" value="Methylamine_util_MauE"/>
</dbReference>
<evidence type="ECO:0000256" key="7">
    <source>
        <dbReference type="ARBA" id="ARBA00023136"/>
    </source>
</evidence>
<dbReference type="Pfam" id="PF07291">
    <property type="entry name" value="MauE"/>
    <property type="match status" value="1"/>
</dbReference>
<dbReference type="InterPro" id="IPR036249">
    <property type="entry name" value="Thioredoxin-like_sf"/>
</dbReference>